<dbReference type="SUPFAM" id="SSF51735">
    <property type="entry name" value="NAD(P)-binding Rossmann-fold domains"/>
    <property type="match status" value="1"/>
</dbReference>
<dbReference type="RefSeq" id="WP_343783041.1">
    <property type="nucleotide sequence ID" value="NZ_BAAACZ010000011.1"/>
</dbReference>
<dbReference type="NCBIfam" id="NF047420">
    <property type="entry name" value="EF_P_mod_YmfI"/>
    <property type="match status" value="1"/>
</dbReference>
<dbReference type="CDD" id="cd05233">
    <property type="entry name" value="SDR_c"/>
    <property type="match status" value="1"/>
</dbReference>
<evidence type="ECO:0000313" key="3">
    <source>
        <dbReference type="Proteomes" id="UP001500740"/>
    </source>
</evidence>
<name>A0ABN0ZWZ4_9BACI</name>
<evidence type="ECO:0000256" key="1">
    <source>
        <dbReference type="ARBA" id="ARBA00006484"/>
    </source>
</evidence>
<comment type="caution">
    <text evidence="2">The sequence shown here is derived from an EMBL/GenBank/DDBJ whole genome shotgun (WGS) entry which is preliminary data.</text>
</comment>
<dbReference type="InterPro" id="IPR050259">
    <property type="entry name" value="SDR"/>
</dbReference>
<evidence type="ECO:0000313" key="2">
    <source>
        <dbReference type="EMBL" id="GAA0461727.1"/>
    </source>
</evidence>
<dbReference type="PANTHER" id="PTHR42879:SF2">
    <property type="entry name" value="3-OXOACYL-[ACYL-CARRIER-PROTEIN] REDUCTASE FABG"/>
    <property type="match status" value="1"/>
</dbReference>
<proteinExistence type="inferred from homology"/>
<gene>
    <name evidence="2" type="ORF">GCM10008935_16490</name>
</gene>
<dbReference type="EMBL" id="BAAACZ010000011">
    <property type="protein sequence ID" value="GAA0461727.1"/>
    <property type="molecule type" value="Genomic_DNA"/>
</dbReference>
<dbReference type="Proteomes" id="UP001500740">
    <property type="component" value="Unassembled WGS sequence"/>
</dbReference>
<accession>A0ABN0ZWZ4</accession>
<organism evidence="2 3">
    <name type="scientific">Alkalibacillus silvisoli</name>
    <dbReference type="NCBI Taxonomy" id="392823"/>
    <lineage>
        <taxon>Bacteria</taxon>
        <taxon>Bacillati</taxon>
        <taxon>Bacillota</taxon>
        <taxon>Bacilli</taxon>
        <taxon>Bacillales</taxon>
        <taxon>Bacillaceae</taxon>
        <taxon>Alkalibacillus</taxon>
    </lineage>
</organism>
<dbReference type="InterPro" id="IPR036291">
    <property type="entry name" value="NAD(P)-bd_dom_sf"/>
</dbReference>
<sequence length="242" mass="26737">MEEEIVLVVGSSGETGKATVELLAKTNLNKRFILHYSQNKQIVEKLVQTLHEDQVLMTVQADLNDSEQIYSLIDSIPFDVDTIIFTQGQALSQLLIETKEQSMDELYNVHVKSTTLITQALLPAMLKKQYGTIVVVSSIWGEEGASCEVWYSMMKSAQINFVKSLAKEIGPSGIRVNGVTPGLIKTKMNHALTEEELALWVNEVPLNRVGDVNEVASCIQFLVSKQASYVNGHILKVNGGIT</sequence>
<dbReference type="Pfam" id="PF13561">
    <property type="entry name" value="adh_short_C2"/>
    <property type="match status" value="1"/>
</dbReference>
<reference evidence="2 3" key="1">
    <citation type="journal article" date="2019" name="Int. J. Syst. Evol. Microbiol.">
        <title>The Global Catalogue of Microorganisms (GCM) 10K type strain sequencing project: providing services to taxonomists for standard genome sequencing and annotation.</title>
        <authorList>
            <consortium name="The Broad Institute Genomics Platform"/>
            <consortium name="The Broad Institute Genome Sequencing Center for Infectious Disease"/>
            <person name="Wu L."/>
            <person name="Ma J."/>
        </authorList>
    </citation>
    <scope>NUCLEOTIDE SEQUENCE [LARGE SCALE GENOMIC DNA]</scope>
    <source>
        <strain evidence="2 3">JCM 14193</strain>
    </source>
</reference>
<dbReference type="PANTHER" id="PTHR42879">
    <property type="entry name" value="3-OXOACYL-(ACYL-CARRIER-PROTEIN) REDUCTASE"/>
    <property type="match status" value="1"/>
</dbReference>
<keyword evidence="3" id="KW-1185">Reference proteome</keyword>
<dbReference type="InterPro" id="IPR002347">
    <property type="entry name" value="SDR_fam"/>
</dbReference>
<dbReference type="Gene3D" id="3.40.50.720">
    <property type="entry name" value="NAD(P)-binding Rossmann-like Domain"/>
    <property type="match status" value="1"/>
</dbReference>
<protein>
    <submittedName>
        <fullName evidence="2">SDR family oxidoreductase</fullName>
    </submittedName>
</protein>
<dbReference type="PRINTS" id="PR00081">
    <property type="entry name" value="GDHRDH"/>
</dbReference>
<comment type="similarity">
    <text evidence="1">Belongs to the short-chain dehydrogenases/reductases (SDR) family.</text>
</comment>